<protein>
    <recommendedName>
        <fullName evidence="8">Spermidine/putrescine import ATP-binding protein PotA</fullName>
        <ecNumber evidence="8">7.6.2.11</ecNumber>
    </recommendedName>
</protein>
<evidence type="ECO:0000256" key="3">
    <source>
        <dbReference type="ARBA" id="ARBA00022519"/>
    </source>
</evidence>
<evidence type="ECO:0000313" key="11">
    <source>
        <dbReference type="Proteomes" id="UP001321492"/>
    </source>
</evidence>
<keyword evidence="7 8" id="KW-0472">Membrane</keyword>
<evidence type="ECO:0000256" key="1">
    <source>
        <dbReference type="ARBA" id="ARBA00022448"/>
    </source>
</evidence>
<sequence length="393" mass="43511">MTAAAEGRKRDTLAIGAVRRNFAPWADPAAVPLIRFEKVTKRFGEATAVEDLSLDIYEREFFCLLGPSGCGKTTLMRILAGFEEPTSGRVTLAGRDLIGVPPYRRPANMMFQSYALFPHMSVEKNIAFGLEQEKLPKGEIAARVAEMLRLVQLEPFARRRPDQLSGGQRQRVALARALAKRPKVLLLDEPLDALDKKLREETQFELMDLQVKLGMTFLVVTHDQEEAMTMADRIAVMDRGRIVQVATPGEIYEQPATRYVAEFIGDVNILEGRIGQGEGGRWHIAAPEAPRGLLVDGGGDGVAPGRQVAVALRPEKLRLLQDEPAPGTPNVLAGEVWDIGYLGDWTIYLVKLASGRTIRVSRANATRFVERPITWEDKVFVTFAPEAGVILTR</sequence>
<dbReference type="GO" id="GO:0005524">
    <property type="term" value="F:ATP binding"/>
    <property type="evidence" value="ECO:0007669"/>
    <property type="project" value="UniProtKB-KW"/>
</dbReference>
<evidence type="ECO:0000256" key="8">
    <source>
        <dbReference type="RuleBase" id="RU364083"/>
    </source>
</evidence>
<dbReference type="PANTHER" id="PTHR42781">
    <property type="entry name" value="SPERMIDINE/PUTRESCINE IMPORT ATP-BINDING PROTEIN POTA"/>
    <property type="match status" value="1"/>
</dbReference>
<comment type="function">
    <text evidence="8">Part of the ABC transporter complex PotABCD involved in spermidine/putrescine import. Responsible for energy coupling to the transport system.</text>
</comment>
<reference evidence="10 11" key="1">
    <citation type="submission" date="2023-05" db="EMBL/GenBank/DDBJ databases">
        <title>Chelatococcus sp. nov., a moderately thermophilic bacterium isolated from hot spring microbial mat.</title>
        <authorList>
            <person name="Hu C.-J."/>
            <person name="Li W.-J."/>
        </authorList>
    </citation>
    <scope>NUCLEOTIDE SEQUENCE [LARGE SCALE GENOMIC DNA]</scope>
    <source>
        <strain evidence="10 11">SYSU G07232</strain>
    </source>
</reference>
<dbReference type="PROSITE" id="PS50893">
    <property type="entry name" value="ABC_TRANSPORTER_2"/>
    <property type="match status" value="1"/>
</dbReference>
<comment type="catalytic activity">
    <reaction evidence="8">
        <text>ATP + H2O + polyamine-[polyamine-binding protein]Side 1 = ADP + phosphate + polyamineSide 2 + [polyamine-binding protein]Side 1.</text>
        <dbReference type="EC" id="7.6.2.11"/>
    </reaction>
</comment>
<comment type="subunit">
    <text evidence="8">The complex is composed of two ATP-binding proteins (PotA), two transmembrane proteins (PotB and PotC) and a solute-binding protein (PotD).</text>
</comment>
<keyword evidence="2 8" id="KW-1003">Cell membrane</keyword>
<evidence type="ECO:0000259" key="9">
    <source>
        <dbReference type="PROSITE" id="PS50893"/>
    </source>
</evidence>
<dbReference type="InterPro" id="IPR008995">
    <property type="entry name" value="Mo/tungstate-bd_C_term_dom"/>
</dbReference>
<accession>A0ABT7AKP5</accession>
<proteinExistence type="inferred from homology"/>
<dbReference type="InterPro" id="IPR050093">
    <property type="entry name" value="ABC_SmlMolc_Importer"/>
</dbReference>
<dbReference type="PANTHER" id="PTHR42781:SF5">
    <property type="entry name" value="PUTRESCINE TRANSPORT ATP-BINDING PROTEIN POTG"/>
    <property type="match status" value="1"/>
</dbReference>
<dbReference type="SUPFAM" id="SSF52540">
    <property type="entry name" value="P-loop containing nucleoside triphosphate hydrolases"/>
    <property type="match status" value="1"/>
</dbReference>
<dbReference type="SUPFAM" id="SSF50331">
    <property type="entry name" value="MOP-like"/>
    <property type="match status" value="1"/>
</dbReference>
<dbReference type="Gene3D" id="2.40.50.100">
    <property type="match status" value="1"/>
</dbReference>
<comment type="similarity">
    <text evidence="8">Belongs to the ABC transporter superfamily. Spermidine/putrescine importer (TC 3.A.1.11.1) family.</text>
</comment>
<keyword evidence="4 8" id="KW-0547">Nucleotide-binding</keyword>
<comment type="caution">
    <text evidence="10">The sequence shown here is derived from an EMBL/GenBank/DDBJ whole genome shotgun (WGS) entry which is preliminary data.</text>
</comment>
<keyword evidence="11" id="KW-1185">Reference proteome</keyword>
<dbReference type="EC" id="7.6.2.11" evidence="8"/>
<dbReference type="Pfam" id="PF08402">
    <property type="entry name" value="TOBE_2"/>
    <property type="match status" value="1"/>
</dbReference>
<dbReference type="Pfam" id="PF00005">
    <property type="entry name" value="ABC_tran"/>
    <property type="match status" value="1"/>
</dbReference>
<dbReference type="Gene3D" id="3.40.50.300">
    <property type="entry name" value="P-loop containing nucleotide triphosphate hydrolases"/>
    <property type="match status" value="1"/>
</dbReference>
<dbReference type="InterPro" id="IPR027417">
    <property type="entry name" value="P-loop_NTPase"/>
</dbReference>
<dbReference type="PROSITE" id="PS00211">
    <property type="entry name" value="ABC_TRANSPORTER_1"/>
    <property type="match status" value="1"/>
</dbReference>
<organism evidence="10 11">
    <name type="scientific">Chelatococcus albus</name>
    <dbReference type="NCBI Taxonomy" id="3047466"/>
    <lineage>
        <taxon>Bacteria</taxon>
        <taxon>Pseudomonadati</taxon>
        <taxon>Pseudomonadota</taxon>
        <taxon>Alphaproteobacteria</taxon>
        <taxon>Hyphomicrobiales</taxon>
        <taxon>Chelatococcaceae</taxon>
        <taxon>Chelatococcus</taxon>
    </lineage>
</organism>
<dbReference type="EMBL" id="JASJEV010000014">
    <property type="protein sequence ID" value="MDJ1159948.1"/>
    <property type="molecule type" value="Genomic_DNA"/>
</dbReference>
<dbReference type="InterPro" id="IPR005893">
    <property type="entry name" value="PotA-like"/>
</dbReference>
<dbReference type="RefSeq" id="WP_283741944.1">
    <property type="nucleotide sequence ID" value="NZ_JASJEV010000014.1"/>
</dbReference>
<keyword evidence="5 8" id="KW-0067">ATP-binding</keyword>
<evidence type="ECO:0000256" key="7">
    <source>
        <dbReference type="ARBA" id="ARBA00023136"/>
    </source>
</evidence>
<dbReference type="NCBIfam" id="TIGR01187">
    <property type="entry name" value="potA"/>
    <property type="match status" value="1"/>
</dbReference>
<keyword evidence="1 8" id="KW-0813">Transport</keyword>
<keyword evidence="3" id="KW-0997">Cell inner membrane</keyword>
<dbReference type="InterPro" id="IPR013611">
    <property type="entry name" value="Transp-assoc_OB_typ2"/>
</dbReference>
<dbReference type="Proteomes" id="UP001321492">
    <property type="component" value="Unassembled WGS sequence"/>
</dbReference>
<dbReference type="InterPro" id="IPR003439">
    <property type="entry name" value="ABC_transporter-like_ATP-bd"/>
</dbReference>
<name>A0ABT7AKP5_9HYPH</name>
<evidence type="ECO:0000256" key="4">
    <source>
        <dbReference type="ARBA" id="ARBA00022741"/>
    </source>
</evidence>
<evidence type="ECO:0000256" key="6">
    <source>
        <dbReference type="ARBA" id="ARBA00022967"/>
    </source>
</evidence>
<feature type="domain" description="ABC transporter" evidence="9">
    <location>
        <begin position="34"/>
        <end position="264"/>
    </location>
</feature>
<evidence type="ECO:0000313" key="10">
    <source>
        <dbReference type="EMBL" id="MDJ1159948.1"/>
    </source>
</evidence>
<keyword evidence="6 8" id="KW-1278">Translocase</keyword>
<evidence type="ECO:0000256" key="2">
    <source>
        <dbReference type="ARBA" id="ARBA00022475"/>
    </source>
</evidence>
<dbReference type="SMART" id="SM00382">
    <property type="entry name" value="AAA"/>
    <property type="match status" value="1"/>
</dbReference>
<evidence type="ECO:0000256" key="5">
    <source>
        <dbReference type="ARBA" id="ARBA00022840"/>
    </source>
</evidence>
<dbReference type="InterPro" id="IPR017871">
    <property type="entry name" value="ABC_transporter-like_CS"/>
</dbReference>
<gene>
    <name evidence="8" type="primary">potA</name>
    <name evidence="10" type="ORF">QNA08_17170</name>
</gene>
<dbReference type="InterPro" id="IPR003593">
    <property type="entry name" value="AAA+_ATPase"/>
</dbReference>